<keyword evidence="2" id="KW-1185">Reference proteome</keyword>
<dbReference type="GeneID" id="36396110"/>
<dbReference type="RefSeq" id="XP_024581082.1">
    <property type="nucleotide sequence ID" value="XM_024730845.1"/>
</dbReference>
<sequence length="132" mass="14708">MVNFGVFGCIDVDALHCRFSVPRTTAVHGVLQAFSNVRNAQSNAKSISTQAWVGNLQEIPELLADVSKTRRCISNEYVRTEPLYYSCLVVLTERWRCTDNILRKDFVIGAAGLFLFDLGSHLPACCQAIQIL</sequence>
<dbReference type="AlphaFoldDB" id="A0A0P1ATR3"/>
<name>A0A0P1ATR3_PLAHL</name>
<accession>A0A0P1ATR3</accession>
<evidence type="ECO:0000313" key="2">
    <source>
        <dbReference type="Proteomes" id="UP000054928"/>
    </source>
</evidence>
<dbReference type="Proteomes" id="UP000054928">
    <property type="component" value="Unassembled WGS sequence"/>
</dbReference>
<evidence type="ECO:0000313" key="1">
    <source>
        <dbReference type="EMBL" id="CEG44713.1"/>
    </source>
</evidence>
<dbReference type="EMBL" id="CCYD01001336">
    <property type="protein sequence ID" value="CEG44713.1"/>
    <property type="molecule type" value="Genomic_DNA"/>
</dbReference>
<protein>
    <submittedName>
        <fullName evidence="1">Uncharacterized protein</fullName>
    </submittedName>
</protein>
<proteinExistence type="predicted"/>
<reference evidence="2" key="1">
    <citation type="submission" date="2014-09" db="EMBL/GenBank/DDBJ databases">
        <authorList>
            <person name="Sharma Rahul"/>
            <person name="Thines Marco"/>
        </authorList>
    </citation>
    <scope>NUCLEOTIDE SEQUENCE [LARGE SCALE GENOMIC DNA]</scope>
</reference>
<organism evidence="1 2">
    <name type="scientific">Plasmopara halstedii</name>
    <name type="common">Downy mildew of sunflower</name>
    <dbReference type="NCBI Taxonomy" id="4781"/>
    <lineage>
        <taxon>Eukaryota</taxon>
        <taxon>Sar</taxon>
        <taxon>Stramenopiles</taxon>
        <taxon>Oomycota</taxon>
        <taxon>Peronosporomycetes</taxon>
        <taxon>Peronosporales</taxon>
        <taxon>Peronosporaceae</taxon>
        <taxon>Plasmopara</taxon>
    </lineage>
</organism>